<feature type="domain" description="Sigma-54 factor interaction" evidence="6">
    <location>
        <begin position="148"/>
        <end position="377"/>
    </location>
</feature>
<dbReference type="FunFam" id="3.40.50.300:FF:000006">
    <property type="entry name" value="DNA-binding transcriptional regulator NtrC"/>
    <property type="match status" value="1"/>
</dbReference>
<evidence type="ECO:0000313" key="9">
    <source>
        <dbReference type="Proteomes" id="UP001238179"/>
    </source>
</evidence>
<evidence type="ECO:0000256" key="5">
    <source>
        <dbReference type="ARBA" id="ARBA00023163"/>
    </source>
</evidence>
<organism evidence="8 9">
    <name type="scientific">Mesoterricola silvestris</name>
    <dbReference type="NCBI Taxonomy" id="2927979"/>
    <lineage>
        <taxon>Bacteria</taxon>
        <taxon>Pseudomonadati</taxon>
        <taxon>Acidobacteriota</taxon>
        <taxon>Holophagae</taxon>
        <taxon>Holophagales</taxon>
        <taxon>Holophagaceae</taxon>
        <taxon>Mesoterricola</taxon>
    </lineage>
</organism>
<dbReference type="SUPFAM" id="SSF55785">
    <property type="entry name" value="PYP-like sensor domain (PAS domain)"/>
    <property type="match status" value="1"/>
</dbReference>
<evidence type="ECO:0000313" key="8">
    <source>
        <dbReference type="EMBL" id="BDU73564.1"/>
    </source>
</evidence>
<dbReference type="Pfam" id="PF25601">
    <property type="entry name" value="AAA_lid_14"/>
    <property type="match status" value="1"/>
</dbReference>
<dbReference type="GO" id="GO:0043565">
    <property type="term" value="F:sequence-specific DNA binding"/>
    <property type="evidence" value="ECO:0007669"/>
    <property type="project" value="InterPro"/>
</dbReference>
<dbReference type="SMART" id="SM00382">
    <property type="entry name" value="AAA"/>
    <property type="match status" value="1"/>
</dbReference>
<dbReference type="SUPFAM" id="SSF46689">
    <property type="entry name" value="Homeodomain-like"/>
    <property type="match status" value="1"/>
</dbReference>
<reference evidence="9" key="1">
    <citation type="journal article" date="2023" name="Int. J. Syst. Evol. Microbiol.">
        <title>Mesoterricola silvestris gen. nov., sp. nov., Mesoterricola sediminis sp. nov., Geothrix oryzae sp. nov., Geothrix edaphica sp. nov., Geothrix rubra sp. nov., and Geothrix limicola sp. nov., six novel members of Acidobacteriota isolated from soils.</title>
        <authorList>
            <person name="Itoh H."/>
            <person name="Sugisawa Y."/>
            <person name="Mise K."/>
            <person name="Xu Z."/>
            <person name="Kuniyasu M."/>
            <person name="Ushijima N."/>
            <person name="Kawano K."/>
            <person name="Kobayashi E."/>
            <person name="Shiratori Y."/>
            <person name="Masuda Y."/>
            <person name="Senoo K."/>
        </authorList>
    </citation>
    <scope>NUCLEOTIDE SEQUENCE [LARGE SCALE GENOMIC DNA]</scope>
    <source>
        <strain evidence="9">W79</strain>
    </source>
</reference>
<dbReference type="CDD" id="cd00009">
    <property type="entry name" value="AAA"/>
    <property type="match status" value="1"/>
</dbReference>
<keyword evidence="1" id="KW-0547">Nucleotide-binding</keyword>
<accession>A0AA48K925</accession>
<dbReference type="InterPro" id="IPR002197">
    <property type="entry name" value="HTH_Fis"/>
</dbReference>
<dbReference type="AlphaFoldDB" id="A0AA48K925"/>
<keyword evidence="9" id="KW-1185">Reference proteome</keyword>
<sequence>MGRTRSVKPGAAFPGPPLDLRTILDSINDGVFTVDGGFRVTSFNRAAAEITGVSATAALAQPCCEVFRADICEGECALKETLESGAPIVNKQVNILTASGQRLPISVSTALLRDANGAVVGGVETFRDMTLVEELRKAVHGRATFQDIISASHRMQEVFKLLPIIAESDSTVLILGESGTGKELMARALHKLSPRFPKPLVTLNCGALPDTLLEAELFGHKAGAFTDAKKERKGRIAAAEGGTLFLDEIGDISPATQVRLLRVLQERTYEPLGSNGTLKANVRFVAATHKDLRAEMEAGRFREDLYYRLNVLQIAIPPLRERAEDIPALAHRFLEKQNGLHGKQVRGFTPEAMAALMRYGWPGNIRELENAVEHACVLCRHTLIRPECLPPTLAAPWRARADVPAAPDLKGMERTMILAAMERHGGNRVEVAKELGINKTTLWRKLKRI</sequence>
<protein>
    <submittedName>
        <fullName evidence="8">Fis family transcriptional regulator</fullName>
    </submittedName>
</protein>
<dbReference type="Gene3D" id="3.40.50.300">
    <property type="entry name" value="P-loop containing nucleotide triphosphate hydrolases"/>
    <property type="match status" value="1"/>
</dbReference>
<dbReference type="InterPro" id="IPR025944">
    <property type="entry name" value="Sigma_54_int_dom_CS"/>
</dbReference>
<dbReference type="Gene3D" id="1.10.10.60">
    <property type="entry name" value="Homeodomain-like"/>
    <property type="match status" value="1"/>
</dbReference>
<dbReference type="InterPro" id="IPR000014">
    <property type="entry name" value="PAS"/>
</dbReference>
<dbReference type="Gene3D" id="3.30.450.20">
    <property type="entry name" value="PAS domain"/>
    <property type="match status" value="1"/>
</dbReference>
<dbReference type="PROSITE" id="PS00675">
    <property type="entry name" value="SIGMA54_INTERACT_1"/>
    <property type="match status" value="1"/>
</dbReference>
<dbReference type="PROSITE" id="PS00676">
    <property type="entry name" value="SIGMA54_INTERACT_2"/>
    <property type="match status" value="1"/>
</dbReference>
<dbReference type="PROSITE" id="PS50045">
    <property type="entry name" value="SIGMA54_INTERACT_4"/>
    <property type="match status" value="1"/>
</dbReference>
<keyword evidence="3" id="KW-0805">Transcription regulation</keyword>
<dbReference type="Gene3D" id="1.10.8.60">
    <property type="match status" value="1"/>
</dbReference>
<keyword evidence="4" id="KW-0238">DNA-binding</keyword>
<dbReference type="Pfam" id="PF00158">
    <property type="entry name" value="Sigma54_activat"/>
    <property type="match status" value="1"/>
</dbReference>
<keyword evidence="5" id="KW-0804">Transcription</keyword>
<evidence type="ECO:0000256" key="2">
    <source>
        <dbReference type="ARBA" id="ARBA00022840"/>
    </source>
</evidence>
<dbReference type="InterPro" id="IPR025943">
    <property type="entry name" value="Sigma_54_int_dom_ATP-bd_2"/>
</dbReference>
<feature type="domain" description="PAS" evidence="7">
    <location>
        <begin position="20"/>
        <end position="54"/>
    </location>
</feature>
<dbReference type="Pfam" id="PF13426">
    <property type="entry name" value="PAS_9"/>
    <property type="match status" value="1"/>
</dbReference>
<evidence type="ECO:0000256" key="1">
    <source>
        <dbReference type="ARBA" id="ARBA00022741"/>
    </source>
</evidence>
<dbReference type="GO" id="GO:0005524">
    <property type="term" value="F:ATP binding"/>
    <property type="evidence" value="ECO:0007669"/>
    <property type="project" value="UniProtKB-KW"/>
</dbReference>
<proteinExistence type="predicted"/>
<dbReference type="NCBIfam" id="TIGR00229">
    <property type="entry name" value="sensory_box"/>
    <property type="match status" value="1"/>
</dbReference>
<dbReference type="InterPro" id="IPR035965">
    <property type="entry name" value="PAS-like_dom_sf"/>
</dbReference>
<dbReference type="Proteomes" id="UP001238179">
    <property type="component" value="Chromosome"/>
</dbReference>
<dbReference type="InterPro" id="IPR002078">
    <property type="entry name" value="Sigma_54_int"/>
</dbReference>
<gene>
    <name evidence="8" type="ORF">METEAL_27380</name>
</gene>
<dbReference type="EMBL" id="AP027080">
    <property type="protein sequence ID" value="BDU73564.1"/>
    <property type="molecule type" value="Genomic_DNA"/>
</dbReference>
<dbReference type="CDD" id="cd00130">
    <property type="entry name" value="PAS"/>
    <property type="match status" value="1"/>
</dbReference>
<dbReference type="PANTHER" id="PTHR32071:SF117">
    <property type="entry name" value="PTS-DEPENDENT DIHYDROXYACETONE KINASE OPERON REGULATORY PROTEIN-RELATED"/>
    <property type="match status" value="1"/>
</dbReference>
<evidence type="ECO:0000256" key="4">
    <source>
        <dbReference type="ARBA" id="ARBA00023125"/>
    </source>
</evidence>
<dbReference type="PROSITE" id="PS50112">
    <property type="entry name" value="PAS"/>
    <property type="match status" value="1"/>
</dbReference>
<dbReference type="Pfam" id="PF02954">
    <property type="entry name" value="HTH_8"/>
    <property type="match status" value="1"/>
</dbReference>
<dbReference type="InterPro" id="IPR009057">
    <property type="entry name" value="Homeodomain-like_sf"/>
</dbReference>
<keyword evidence="2" id="KW-0067">ATP-binding</keyword>
<evidence type="ECO:0000256" key="3">
    <source>
        <dbReference type="ARBA" id="ARBA00023015"/>
    </source>
</evidence>
<dbReference type="SUPFAM" id="SSF52540">
    <property type="entry name" value="P-loop containing nucleoside triphosphate hydrolases"/>
    <property type="match status" value="1"/>
</dbReference>
<dbReference type="InterPro" id="IPR027417">
    <property type="entry name" value="P-loop_NTPase"/>
</dbReference>
<dbReference type="GO" id="GO:0006355">
    <property type="term" value="P:regulation of DNA-templated transcription"/>
    <property type="evidence" value="ECO:0007669"/>
    <property type="project" value="InterPro"/>
</dbReference>
<name>A0AA48K925_9BACT</name>
<dbReference type="InterPro" id="IPR003593">
    <property type="entry name" value="AAA+_ATPase"/>
</dbReference>
<dbReference type="PROSITE" id="PS00688">
    <property type="entry name" value="SIGMA54_INTERACT_3"/>
    <property type="match status" value="1"/>
</dbReference>
<dbReference type="PANTHER" id="PTHR32071">
    <property type="entry name" value="TRANSCRIPTIONAL REGULATORY PROTEIN"/>
    <property type="match status" value="1"/>
</dbReference>
<dbReference type="KEGG" id="msil:METEAL_27380"/>
<evidence type="ECO:0000259" key="7">
    <source>
        <dbReference type="PROSITE" id="PS50112"/>
    </source>
</evidence>
<dbReference type="InterPro" id="IPR025662">
    <property type="entry name" value="Sigma_54_int_dom_ATP-bd_1"/>
</dbReference>
<dbReference type="SMART" id="SM00091">
    <property type="entry name" value="PAS"/>
    <property type="match status" value="1"/>
</dbReference>
<evidence type="ECO:0000259" key="6">
    <source>
        <dbReference type="PROSITE" id="PS50045"/>
    </source>
</evidence>
<dbReference type="PRINTS" id="PR01590">
    <property type="entry name" value="HTHFIS"/>
</dbReference>
<dbReference type="InterPro" id="IPR058031">
    <property type="entry name" value="AAA_lid_NorR"/>
</dbReference>